<dbReference type="Pfam" id="PF12833">
    <property type="entry name" value="HTH_18"/>
    <property type="match status" value="1"/>
</dbReference>
<dbReference type="GO" id="GO:0043565">
    <property type="term" value="F:sequence-specific DNA binding"/>
    <property type="evidence" value="ECO:0007669"/>
    <property type="project" value="InterPro"/>
</dbReference>
<accession>A0A841I2W9</accession>
<dbReference type="SUPFAM" id="SSF48150">
    <property type="entry name" value="DNA-glycosylase"/>
    <property type="match status" value="1"/>
</dbReference>
<dbReference type="PROSITE" id="PS01124">
    <property type="entry name" value="HTH_ARAC_FAMILY_2"/>
    <property type="match status" value="1"/>
</dbReference>
<evidence type="ECO:0000256" key="12">
    <source>
        <dbReference type="ARBA" id="ARBA00023163"/>
    </source>
</evidence>
<dbReference type="GO" id="GO:0003700">
    <property type="term" value="F:DNA-binding transcription factor activity"/>
    <property type="evidence" value="ECO:0007669"/>
    <property type="project" value="InterPro"/>
</dbReference>
<keyword evidence="13" id="KW-0234">DNA repair</keyword>
<keyword evidence="15" id="KW-0326">Glycosidase</keyword>
<evidence type="ECO:0000256" key="7">
    <source>
        <dbReference type="ARBA" id="ARBA00022763"/>
    </source>
</evidence>
<dbReference type="SMART" id="SM01009">
    <property type="entry name" value="AlkA_N"/>
    <property type="match status" value="1"/>
</dbReference>
<evidence type="ECO:0000313" key="15">
    <source>
        <dbReference type="EMBL" id="MBB6098760.1"/>
    </source>
</evidence>
<dbReference type="GO" id="GO:0032993">
    <property type="term" value="C:protein-DNA complex"/>
    <property type="evidence" value="ECO:0007669"/>
    <property type="project" value="TreeGrafter"/>
</dbReference>
<dbReference type="Gene3D" id="1.10.340.30">
    <property type="entry name" value="Hypothetical protein, domain 2"/>
    <property type="match status" value="1"/>
</dbReference>
<gene>
    <name evidence="15" type="ORF">HNR42_002195</name>
</gene>
<dbReference type="RefSeq" id="WP_183987483.1">
    <property type="nucleotide sequence ID" value="NZ_JACHHG010000007.1"/>
</dbReference>
<dbReference type="Pfam" id="PF00730">
    <property type="entry name" value="HhH-GPD"/>
    <property type="match status" value="1"/>
</dbReference>
<dbReference type="Proteomes" id="UP000569951">
    <property type="component" value="Unassembled WGS sequence"/>
</dbReference>
<dbReference type="GO" id="GO:0032259">
    <property type="term" value="P:methylation"/>
    <property type="evidence" value="ECO:0007669"/>
    <property type="project" value="UniProtKB-KW"/>
</dbReference>
<dbReference type="InterPro" id="IPR051912">
    <property type="entry name" value="Alkylbase_DNA_Glycosylase/TA"/>
</dbReference>
<comment type="catalytic activity">
    <reaction evidence="1">
        <text>Hydrolysis of alkylated DNA, releasing 3-methyladenine, 3-methylguanine, 7-methylguanine and 7-methyladenine.</text>
        <dbReference type="EC" id="3.2.2.21"/>
    </reaction>
</comment>
<dbReference type="GO" id="GO:0006307">
    <property type="term" value="P:DNA alkylation repair"/>
    <property type="evidence" value="ECO:0007669"/>
    <property type="project" value="TreeGrafter"/>
</dbReference>
<dbReference type="EC" id="3.2.2.21" evidence="3"/>
<dbReference type="GO" id="GO:0006285">
    <property type="term" value="P:base-excision repair, AP site formation"/>
    <property type="evidence" value="ECO:0007669"/>
    <property type="project" value="TreeGrafter"/>
</dbReference>
<name>A0A841I2W9_9DEIO</name>
<dbReference type="Gene3D" id="3.40.10.10">
    <property type="entry name" value="DNA Methylphosphotriester Repair Domain"/>
    <property type="match status" value="1"/>
</dbReference>
<protein>
    <recommendedName>
        <fullName evidence="3">DNA-3-methyladenine glycosylase II</fullName>
        <ecNumber evidence="3">3.2.2.21</ecNumber>
    </recommendedName>
</protein>
<dbReference type="InterPro" id="IPR009057">
    <property type="entry name" value="Homeodomain-like_sf"/>
</dbReference>
<keyword evidence="6" id="KW-0479">Metal-binding</keyword>
<proteinExistence type="predicted"/>
<dbReference type="GO" id="GO:0008168">
    <property type="term" value="F:methyltransferase activity"/>
    <property type="evidence" value="ECO:0007669"/>
    <property type="project" value="UniProtKB-KW"/>
</dbReference>
<dbReference type="GO" id="GO:0032131">
    <property type="term" value="F:alkylated DNA binding"/>
    <property type="evidence" value="ECO:0007669"/>
    <property type="project" value="TreeGrafter"/>
</dbReference>
<dbReference type="InterPro" id="IPR011257">
    <property type="entry name" value="DNA_glycosylase"/>
</dbReference>
<dbReference type="SUPFAM" id="SSF57884">
    <property type="entry name" value="Ada DNA repair protein, N-terminal domain (N-Ada 10)"/>
    <property type="match status" value="1"/>
</dbReference>
<evidence type="ECO:0000256" key="9">
    <source>
        <dbReference type="ARBA" id="ARBA00023015"/>
    </source>
</evidence>
<dbReference type="InterPro" id="IPR018062">
    <property type="entry name" value="HTH_AraC-typ_CS"/>
</dbReference>
<keyword evidence="16" id="KW-1185">Reference proteome</keyword>
<dbReference type="AlphaFoldDB" id="A0A841I2W9"/>
<sequence length="480" mass="53612">MALSRETMLARMLASDATCDGRFITGVLSTGIYCLPSCRARKPRPENVRFFDGPADARAAGLRPCKRCRPDDFYAGRDDGEVLIERLAERVRRQPGTFRDVGALAAAAEVSARKLHELFRHHYHTTPAEFLARSRVAAAHGALLGETRSIAEIAFEVGFESLSAFGENFRRHSAMTAQAYRRLGDPDGFELTLPDDYPLTSVLRYLGRDPHSLSECVRGHRYRVALRLRTLTVTAHLQFLPGRVRCRLEAARPPGPADLLEVHGRLLKLLGLQHSPRHFEAQLSGDPALADLLTGQRGLRMLLVPDLWDALVWAIAGQQVTVTFACTLRRRLTERWGERQPSGLYAPPAPQALARLEGADLLPLGFTRARADYLLVAARAVTDNSLPLEDLAVRSATRIERTLRAVRGIGPWSSHYLMMRGYGLLDCVPLGDTGLLEGLRRFFALTERPSRAETLRLMDRFSPYRSLATFHLWHRQGLNA</sequence>
<evidence type="ECO:0000256" key="4">
    <source>
        <dbReference type="ARBA" id="ARBA00022603"/>
    </source>
</evidence>
<dbReference type="InterPro" id="IPR004026">
    <property type="entry name" value="Ada_DNA_repair_Zn-bd"/>
</dbReference>
<dbReference type="GO" id="GO:0008270">
    <property type="term" value="F:zinc ion binding"/>
    <property type="evidence" value="ECO:0007669"/>
    <property type="project" value="InterPro"/>
</dbReference>
<dbReference type="InterPro" id="IPR003265">
    <property type="entry name" value="HhH-GPD_domain"/>
</dbReference>
<dbReference type="SMART" id="SM00342">
    <property type="entry name" value="HTH_ARAC"/>
    <property type="match status" value="1"/>
</dbReference>
<dbReference type="PANTHER" id="PTHR43003:SF5">
    <property type="entry name" value="DNA-3-METHYLADENINE GLYCOSYLASE"/>
    <property type="match status" value="1"/>
</dbReference>
<dbReference type="SUPFAM" id="SSF46689">
    <property type="entry name" value="Homeodomain-like"/>
    <property type="match status" value="1"/>
</dbReference>
<keyword evidence="7" id="KW-0227">DNA damage</keyword>
<dbReference type="Pfam" id="PF02805">
    <property type="entry name" value="Ada_Zn_binding"/>
    <property type="match status" value="1"/>
</dbReference>
<dbReference type="EMBL" id="JACHHG010000007">
    <property type="protein sequence ID" value="MBB6098760.1"/>
    <property type="molecule type" value="Genomic_DNA"/>
</dbReference>
<dbReference type="InterPro" id="IPR023170">
    <property type="entry name" value="HhH_base_excis_C"/>
</dbReference>
<evidence type="ECO:0000256" key="2">
    <source>
        <dbReference type="ARBA" id="ARBA00001947"/>
    </source>
</evidence>
<evidence type="ECO:0000256" key="13">
    <source>
        <dbReference type="ARBA" id="ARBA00023204"/>
    </source>
</evidence>
<feature type="domain" description="HTH araC/xylS-type" evidence="14">
    <location>
        <begin position="81"/>
        <end position="183"/>
    </location>
</feature>
<dbReference type="GO" id="GO:0005737">
    <property type="term" value="C:cytoplasm"/>
    <property type="evidence" value="ECO:0007669"/>
    <property type="project" value="TreeGrafter"/>
</dbReference>
<evidence type="ECO:0000259" key="14">
    <source>
        <dbReference type="PROSITE" id="PS01124"/>
    </source>
</evidence>
<evidence type="ECO:0000256" key="6">
    <source>
        <dbReference type="ARBA" id="ARBA00022723"/>
    </source>
</evidence>
<keyword evidence="8" id="KW-0862">Zinc</keyword>
<organism evidence="15 16">
    <name type="scientific">Deinobacterium chartae</name>
    <dbReference type="NCBI Taxonomy" id="521158"/>
    <lineage>
        <taxon>Bacteria</taxon>
        <taxon>Thermotogati</taxon>
        <taxon>Deinococcota</taxon>
        <taxon>Deinococci</taxon>
        <taxon>Deinococcales</taxon>
        <taxon>Deinococcaceae</taxon>
        <taxon>Deinobacterium</taxon>
    </lineage>
</organism>
<dbReference type="Gene3D" id="1.10.1670.10">
    <property type="entry name" value="Helix-hairpin-Helix base-excision DNA repair enzymes (C-terminal)"/>
    <property type="match status" value="1"/>
</dbReference>
<dbReference type="SMART" id="SM00478">
    <property type="entry name" value="ENDO3c"/>
    <property type="match status" value="1"/>
</dbReference>
<evidence type="ECO:0000256" key="11">
    <source>
        <dbReference type="ARBA" id="ARBA00023159"/>
    </source>
</evidence>
<dbReference type="Gene3D" id="3.30.310.20">
    <property type="entry name" value="DNA-3-methyladenine glycosylase AlkA, N-terminal domain"/>
    <property type="match status" value="1"/>
</dbReference>
<dbReference type="PANTHER" id="PTHR43003">
    <property type="entry name" value="DNA-3-METHYLADENINE GLYCOSYLASE"/>
    <property type="match status" value="1"/>
</dbReference>
<keyword evidence="11" id="KW-0010">Activator</keyword>
<dbReference type="InterPro" id="IPR037046">
    <property type="entry name" value="AlkA_N_sf"/>
</dbReference>
<dbReference type="PROSITE" id="PS00041">
    <property type="entry name" value="HTH_ARAC_FAMILY_1"/>
    <property type="match status" value="1"/>
</dbReference>
<dbReference type="Gene3D" id="1.10.10.60">
    <property type="entry name" value="Homeodomain-like"/>
    <property type="match status" value="1"/>
</dbReference>
<evidence type="ECO:0000313" key="16">
    <source>
        <dbReference type="Proteomes" id="UP000569951"/>
    </source>
</evidence>
<keyword evidence="12" id="KW-0804">Transcription</keyword>
<dbReference type="InterPro" id="IPR035451">
    <property type="entry name" value="Ada-like_dom_sf"/>
</dbReference>
<comment type="caution">
    <text evidence="15">The sequence shown here is derived from an EMBL/GenBank/DDBJ whole genome shotgun (WGS) entry which is preliminary data.</text>
</comment>
<dbReference type="GO" id="GO:0043916">
    <property type="term" value="F:DNA-7-methylguanine glycosylase activity"/>
    <property type="evidence" value="ECO:0007669"/>
    <property type="project" value="TreeGrafter"/>
</dbReference>
<evidence type="ECO:0000256" key="3">
    <source>
        <dbReference type="ARBA" id="ARBA00012000"/>
    </source>
</evidence>
<dbReference type="InterPro" id="IPR010316">
    <property type="entry name" value="AlkA_N"/>
</dbReference>
<keyword evidence="10" id="KW-0238">DNA-binding</keyword>
<comment type="cofactor">
    <cofactor evidence="2">
        <name>Zn(2+)</name>
        <dbReference type="ChEBI" id="CHEBI:29105"/>
    </cofactor>
</comment>
<reference evidence="15 16" key="1">
    <citation type="submission" date="2020-08" db="EMBL/GenBank/DDBJ databases">
        <title>Genomic Encyclopedia of Type Strains, Phase IV (KMG-IV): sequencing the most valuable type-strain genomes for metagenomic binning, comparative biology and taxonomic classification.</title>
        <authorList>
            <person name="Goeker M."/>
        </authorList>
    </citation>
    <scope>NUCLEOTIDE SEQUENCE [LARGE SCALE GENOMIC DNA]</scope>
    <source>
        <strain evidence="15 16">DSM 21458</strain>
    </source>
</reference>
<evidence type="ECO:0000256" key="10">
    <source>
        <dbReference type="ARBA" id="ARBA00023125"/>
    </source>
</evidence>
<keyword evidence="15" id="KW-0378">Hydrolase</keyword>
<evidence type="ECO:0000256" key="1">
    <source>
        <dbReference type="ARBA" id="ARBA00000086"/>
    </source>
</evidence>
<dbReference type="GO" id="GO:0008725">
    <property type="term" value="F:DNA-3-methyladenine glycosylase activity"/>
    <property type="evidence" value="ECO:0007669"/>
    <property type="project" value="TreeGrafter"/>
</dbReference>
<evidence type="ECO:0000256" key="8">
    <source>
        <dbReference type="ARBA" id="ARBA00022833"/>
    </source>
</evidence>
<evidence type="ECO:0000256" key="5">
    <source>
        <dbReference type="ARBA" id="ARBA00022679"/>
    </source>
</evidence>
<dbReference type="InterPro" id="IPR018060">
    <property type="entry name" value="HTH_AraC"/>
</dbReference>
<keyword evidence="5" id="KW-0808">Transferase</keyword>
<keyword evidence="9" id="KW-0805">Transcription regulation</keyword>
<dbReference type="CDD" id="cd00056">
    <property type="entry name" value="ENDO3c"/>
    <property type="match status" value="1"/>
</dbReference>
<keyword evidence="4" id="KW-0489">Methyltransferase</keyword>